<keyword evidence="4" id="KW-1185">Reference proteome</keyword>
<evidence type="ECO:0000256" key="1">
    <source>
        <dbReference type="SAM" id="MobiDB-lite"/>
    </source>
</evidence>
<dbReference type="Gene3D" id="3.10.450.40">
    <property type="match status" value="2"/>
</dbReference>
<proteinExistence type="predicted"/>
<evidence type="ECO:0000313" key="4">
    <source>
        <dbReference type="Proteomes" id="UP000235703"/>
    </source>
</evidence>
<accession>A0A2N6PIA8</accession>
<dbReference type="OrthoDB" id="5297827at2"/>
<dbReference type="InterPro" id="IPR025711">
    <property type="entry name" value="PepSY"/>
</dbReference>
<evidence type="ECO:0000313" key="3">
    <source>
        <dbReference type="EMBL" id="PMB98413.1"/>
    </source>
</evidence>
<dbReference type="AlphaFoldDB" id="A0A2N6PIA8"/>
<dbReference type="Proteomes" id="UP000235703">
    <property type="component" value="Unassembled WGS sequence"/>
</dbReference>
<gene>
    <name evidence="3" type="ORF">CJ198_03430</name>
</gene>
<evidence type="ECO:0000259" key="2">
    <source>
        <dbReference type="Pfam" id="PF03413"/>
    </source>
</evidence>
<dbReference type="EMBL" id="PNFZ01000002">
    <property type="protein sequence ID" value="PMB98413.1"/>
    <property type="molecule type" value="Genomic_DNA"/>
</dbReference>
<organism evidence="3 4">
    <name type="scientific">Brevibacterium luteolum</name>
    <dbReference type="NCBI Taxonomy" id="199591"/>
    <lineage>
        <taxon>Bacteria</taxon>
        <taxon>Bacillati</taxon>
        <taxon>Actinomycetota</taxon>
        <taxon>Actinomycetes</taxon>
        <taxon>Micrococcales</taxon>
        <taxon>Brevibacteriaceae</taxon>
        <taxon>Brevibacterium</taxon>
    </lineage>
</organism>
<comment type="caution">
    <text evidence="3">The sequence shown here is derived from an EMBL/GenBank/DDBJ whole genome shotgun (WGS) entry which is preliminary data.</text>
</comment>
<name>A0A2N6PIA8_9MICO</name>
<dbReference type="Pfam" id="PF03413">
    <property type="entry name" value="PepSY"/>
    <property type="match status" value="1"/>
</dbReference>
<sequence>MAVVSRLNGARLTGNPKGRFMTRRTLTATAALCAAALALSGCSQNDSEPKQGPATQTPADPRGTEGPPNSGEEDDLANFKPALSWEDAQKKAQEDFDGDFRAIQIALAEGGEIRYDIEMASDEQTYTAAYDAKTGDVISTDKEKHEGKGEVLSLDDYVGLDEAKSSALDVLPGRLTKIRLDAGSDGTAAYTIDVSPEQDGETFEVVVDAESGKAHRSDD</sequence>
<protein>
    <recommendedName>
        <fullName evidence="2">PepSY domain-containing protein</fullName>
    </recommendedName>
</protein>
<feature type="region of interest" description="Disordered" evidence="1">
    <location>
        <begin position="42"/>
        <end position="79"/>
    </location>
</feature>
<feature type="domain" description="PepSY" evidence="2">
    <location>
        <begin position="159"/>
        <end position="213"/>
    </location>
</feature>
<reference evidence="3 4" key="1">
    <citation type="submission" date="2017-09" db="EMBL/GenBank/DDBJ databases">
        <title>Bacterial strain isolated from the female urinary microbiota.</title>
        <authorList>
            <person name="Thomas-White K."/>
            <person name="Kumar N."/>
            <person name="Forster S."/>
            <person name="Putonti C."/>
            <person name="Lawley T."/>
            <person name="Wolfe A.J."/>
        </authorList>
    </citation>
    <scope>NUCLEOTIDE SEQUENCE [LARGE SCALE GENOMIC DNA]</scope>
    <source>
        <strain evidence="3 4">UMB0680</strain>
    </source>
</reference>